<gene>
    <name evidence="10" type="ORF">OTU49_002933</name>
</gene>
<feature type="domain" description="Chitin-binding type-2" evidence="9">
    <location>
        <begin position="243"/>
        <end position="299"/>
    </location>
</feature>
<protein>
    <submittedName>
        <fullName evidence="10">Uncharacterized protein</fullName>
    </submittedName>
</protein>
<reference evidence="10" key="2">
    <citation type="submission" date="2024-01" db="EMBL/GenBank/DDBJ databases">
        <authorList>
            <person name="He J."/>
            <person name="Wang M."/>
            <person name="Zheng J."/>
            <person name="Liu Z."/>
        </authorList>
    </citation>
    <scope>NUCLEOTIDE SEQUENCE</scope>
    <source>
        <strain evidence="10">ZL_2023a</strain>
        <tissue evidence="10">Muscle</tissue>
    </source>
</reference>
<evidence type="ECO:0000256" key="4">
    <source>
        <dbReference type="ARBA" id="ARBA00023157"/>
    </source>
</evidence>
<dbReference type="EMBL" id="JARKIK010000033">
    <property type="protein sequence ID" value="KAK8740486.1"/>
    <property type="molecule type" value="Genomic_DNA"/>
</dbReference>
<keyword evidence="5" id="KW-0325">Glycoprotein</keyword>
<sequence length="1107" mass="123046">MTLLLLLPPMSERMVVAVVVVLATLTLHLAECGGGSVEHLLRSLQETMQGGHRSSQFSELLKNFKSFSCTTRQDGVYPDLASSCALYYRCLDGAVYSYSCPPGELLDYGSDECRPSGEVTCPPLPPTSPPCHNQTNGYYPDYTHGCRAYYRCNNGSLSGRWWCEDGAVWDSSTGSCGKGPSLVCSPPSCWGLPDGPHPAPASSCTSYFTCSDGVRTDHVCPYSNIFDYSLKRCVASTSSVCYEQACEGRVNGLHASLHAPCHSYFRCFNGALVKLEECPRHQIFDGRRCVSAHNFSCWGEGRGTCEGRDDGFHVASDSDCRGFFLCRHQQFIRAFICSPGLVFNGRECVDDQNIICTLRPRLPDCSTKIDGYYTVEKTSCKTFFYCRGGSKLSEHTCPGSHVFNGDQCVDPMLYPCPGRPGPHLPSNFTNRVARSPGTHDTDCSSRPNGYYLDVTSHCTRFFYCREGTKESTKLCPPQQKFNGMRCVPENYYTCPVIADATDCLLRGDGVYQDLQDSCNSYYECISGVKMHYICPDGQLHDGQVCREASQVYCPASTLCYSRSDGNFVDTDRGCQGHFLCQNETLMWYRACGAGEVYNGRMCMPSFFYTCPSSVNTACVAKVDGIYQDLSTGCRQYYTCSGGVQVQRQECPPRMVFNGVTCVRQETYMCSSDGTKQQCPYHQRGVFQDIHSGCKRYYYCYDGQKLVHHCPQDKVFNGQTCVVKSQYTCPEPPTISVDECHHSDGYYPDLNTYCQGFYYCSSGRRINFKCPNGKVFNGDSCVSKDQFTCPGSSPCKEMNNGFYQDIISSCRKYFYCNEGLKYEYECGSGQVHDGRSCVPSSTYTCPTSTHDRDCVGKKTGHYPDPSSACQKYFVCKDGIKLQTLSCPVNQLFNGNLCVPLYSHSCSNHSKRTNDQPNRNIPLRYLLEEGEVSSSTILDTSNSFSLNLFSEPKAPVKYFDHNDSHELTDESIDNLVLIKYARESVGNTACLNLPSGSYTSIASRCQQYLECGKHSKWSVCPSHLLFSPVSKTCEQQSHMMCPAHNPCQHLRDGVHGDVNSQCRVFYTCLNHRMHLVSMCPEGQAFNQAGGECQAASQVVCGGETSLTVT</sequence>
<evidence type="ECO:0000256" key="6">
    <source>
        <dbReference type="PROSITE-ProRule" id="PRU00302"/>
    </source>
</evidence>
<organism evidence="10 11">
    <name type="scientific">Cherax quadricarinatus</name>
    <name type="common">Australian red claw crayfish</name>
    <dbReference type="NCBI Taxonomy" id="27406"/>
    <lineage>
        <taxon>Eukaryota</taxon>
        <taxon>Metazoa</taxon>
        <taxon>Ecdysozoa</taxon>
        <taxon>Arthropoda</taxon>
        <taxon>Crustacea</taxon>
        <taxon>Multicrustacea</taxon>
        <taxon>Malacostraca</taxon>
        <taxon>Eumalacostraca</taxon>
        <taxon>Eucarida</taxon>
        <taxon>Decapoda</taxon>
        <taxon>Pleocyemata</taxon>
        <taxon>Astacidea</taxon>
        <taxon>Parastacoidea</taxon>
        <taxon>Parastacidae</taxon>
        <taxon>Cherax</taxon>
    </lineage>
</organism>
<dbReference type="SUPFAM" id="SSF57625">
    <property type="entry name" value="Invertebrate chitin-binding proteins"/>
    <property type="match status" value="14"/>
</dbReference>
<keyword evidence="6" id="KW-0768">Sushi</keyword>
<keyword evidence="4" id="KW-1015">Disulfide bond</keyword>
<comment type="caution">
    <text evidence="10">The sequence shown here is derived from an EMBL/GenBank/DDBJ whole genome shotgun (WGS) entry which is preliminary data.</text>
</comment>
<dbReference type="SMART" id="SM00494">
    <property type="entry name" value="ChtBD2"/>
    <property type="match status" value="16"/>
</dbReference>
<dbReference type="EMBL" id="JARKIK010000033">
    <property type="protein sequence ID" value="KAK8740487.1"/>
    <property type="molecule type" value="Genomic_DNA"/>
</dbReference>
<feature type="domain" description="Chitin-binding type-2" evidence="9">
    <location>
        <begin position="615"/>
        <end position="671"/>
    </location>
</feature>
<feature type="chain" id="PRO_5044717424" evidence="7">
    <location>
        <begin position="18"/>
        <end position="1107"/>
    </location>
</feature>
<feature type="domain" description="Chitin-binding type-2" evidence="9">
    <location>
        <begin position="440"/>
        <end position="496"/>
    </location>
</feature>
<feature type="domain" description="Chitin-binding type-2" evidence="9">
    <location>
        <begin position="850"/>
        <end position="906"/>
    </location>
</feature>
<feature type="domain" description="Chitin-binding type-2" evidence="9">
    <location>
        <begin position="556"/>
        <end position="612"/>
    </location>
</feature>
<dbReference type="Pfam" id="PF01607">
    <property type="entry name" value="CBM_14"/>
    <property type="match status" value="11"/>
</dbReference>
<proteinExistence type="predicted"/>
<feature type="domain" description="Chitin-binding type-2" evidence="9">
    <location>
        <begin position="1042"/>
        <end position="1100"/>
    </location>
</feature>
<feature type="domain" description="Chitin-binding type-2" evidence="9">
    <location>
        <begin position="675"/>
        <end position="730"/>
    </location>
</feature>
<feature type="domain" description="Chitin-binding type-2" evidence="9">
    <location>
        <begin position="736"/>
        <end position="790"/>
    </location>
</feature>
<feature type="signal peptide" evidence="7">
    <location>
        <begin position="1"/>
        <end position="17"/>
    </location>
</feature>
<feature type="domain" description="Chitin-binding type-2" evidence="9">
    <location>
        <begin position="985"/>
        <end position="1041"/>
    </location>
</feature>
<dbReference type="PROSITE" id="PS50940">
    <property type="entry name" value="CHIT_BIND_II"/>
    <property type="match status" value="16"/>
</dbReference>
<comment type="caution">
    <text evidence="6">Lacks conserved residue(s) required for the propagation of feature annotation.</text>
</comment>
<evidence type="ECO:0000256" key="2">
    <source>
        <dbReference type="ARBA" id="ARBA00022729"/>
    </source>
</evidence>
<evidence type="ECO:0000313" key="11">
    <source>
        <dbReference type="Proteomes" id="UP001445076"/>
    </source>
</evidence>
<feature type="domain" description="Chitin-binding type-2" evidence="9">
    <location>
        <begin position="302"/>
        <end position="358"/>
    </location>
</feature>
<dbReference type="PANTHER" id="PTHR23301:SF0">
    <property type="entry name" value="CHITIN-BINDING TYPE-2 DOMAIN-CONTAINING PROTEIN-RELATED"/>
    <property type="match status" value="1"/>
</dbReference>
<evidence type="ECO:0000259" key="8">
    <source>
        <dbReference type="PROSITE" id="PS50923"/>
    </source>
</evidence>
<dbReference type="PANTHER" id="PTHR23301">
    <property type="entry name" value="CHITIN BINDING PERITROPHIN-A"/>
    <property type="match status" value="1"/>
</dbReference>
<dbReference type="InterPro" id="IPR051940">
    <property type="entry name" value="Chitin_bind-dev_reg"/>
</dbReference>
<dbReference type="GO" id="GO:0008061">
    <property type="term" value="F:chitin binding"/>
    <property type="evidence" value="ECO:0007669"/>
    <property type="project" value="UniProtKB-KW"/>
</dbReference>
<dbReference type="AlphaFoldDB" id="A0AAW0X7X0"/>
<evidence type="ECO:0000256" key="1">
    <source>
        <dbReference type="ARBA" id="ARBA00022669"/>
    </source>
</evidence>
<feature type="domain" description="Sushi" evidence="8">
    <location>
        <begin position="119"/>
        <end position="178"/>
    </location>
</feature>
<dbReference type="Gene3D" id="2.170.140.10">
    <property type="entry name" value="Chitin binding domain"/>
    <property type="match status" value="4"/>
</dbReference>
<evidence type="ECO:0000256" key="3">
    <source>
        <dbReference type="ARBA" id="ARBA00022737"/>
    </source>
</evidence>
<evidence type="ECO:0000256" key="5">
    <source>
        <dbReference type="ARBA" id="ARBA00023180"/>
    </source>
</evidence>
<dbReference type="PROSITE" id="PS50923">
    <property type="entry name" value="SUSHI"/>
    <property type="match status" value="1"/>
</dbReference>
<feature type="domain" description="Chitin-binding type-2" evidence="9">
    <location>
        <begin position="791"/>
        <end position="846"/>
    </location>
</feature>
<evidence type="ECO:0000259" key="9">
    <source>
        <dbReference type="PROSITE" id="PS50940"/>
    </source>
</evidence>
<keyword evidence="1" id="KW-0147">Chitin-binding</keyword>
<dbReference type="InterPro" id="IPR000436">
    <property type="entry name" value="Sushi_SCR_CCP_dom"/>
</dbReference>
<evidence type="ECO:0000313" key="10">
    <source>
        <dbReference type="EMBL" id="KAK8740486.1"/>
    </source>
</evidence>
<keyword evidence="2 7" id="KW-0732">Signal</keyword>
<evidence type="ECO:0000256" key="7">
    <source>
        <dbReference type="SAM" id="SignalP"/>
    </source>
</evidence>
<feature type="domain" description="Chitin-binding type-2" evidence="9">
    <location>
        <begin position="128"/>
        <end position="186"/>
    </location>
</feature>
<keyword evidence="3" id="KW-0677">Repeat</keyword>
<feature type="domain" description="Chitin-binding type-2" evidence="9">
    <location>
        <begin position="189"/>
        <end position="241"/>
    </location>
</feature>
<keyword evidence="11" id="KW-1185">Reference proteome</keyword>
<feature type="domain" description="Chitin-binding type-2" evidence="9">
    <location>
        <begin position="500"/>
        <end position="555"/>
    </location>
</feature>
<dbReference type="InterPro" id="IPR002557">
    <property type="entry name" value="Chitin-bd_dom"/>
</dbReference>
<dbReference type="InterPro" id="IPR036508">
    <property type="entry name" value="Chitin-bd_dom_sf"/>
</dbReference>
<name>A0AAW0X7X0_CHEQU</name>
<accession>A0AAW0X7X0</accession>
<dbReference type="Proteomes" id="UP001445076">
    <property type="component" value="Unassembled WGS sequence"/>
</dbReference>
<feature type="domain" description="Chitin-binding type-2" evidence="9">
    <location>
        <begin position="66"/>
        <end position="123"/>
    </location>
</feature>
<feature type="domain" description="Chitin-binding type-2" evidence="9">
    <location>
        <begin position="362"/>
        <end position="418"/>
    </location>
</feature>
<dbReference type="GO" id="GO:0005576">
    <property type="term" value="C:extracellular region"/>
    <property type="evidence" value="ECO:0007669"/>
    <property type="project" value="InterPro"/>
</dbReference>
<reference evidence="10 11" key="1">
    <citation type="journal article" date="2024" name="BMC Genomics">
        <title>Genome assembly of redclaw crayfish (Cherax quadricarinatus) provides insights into its immune adaptation and hypoxia tolerance.</title>
        <authorList>
            <person name="Liu Z."/>
            <person name="Zheng J."/>
            <person name="Li H."/>
            <person name="Fang K."/>
            <person name="Wang S."/>
            <person name="He J."/>
            <person name="Zhou D."/>
            <person name="Weng S."/>
            <person name="Chi M."/>
            <person name="Gu Z."/>
            <person name="He J."/>
            <person name="Li F."/>
            <person name="Wang M."/>
        </authorList>
    </citation>
    <scope>NUCLEOTIDE SEQUENCE [LARGE SCALE GENOMIC DNA]</scope>
    <source>
        <strain evidence="10">ZL_2023a</strain>
    </source>
</reference>